<dbReference type="GO" id="GO:0006869">
    <property type="term" value="P:lipid transport"/>
    <property type="evidence" value="ECO:0007669"/>
    <property type="project" value="UniProtKB-KW"/>
</dbReference>
<name>A0A9N9MRV1_9CUCU</name>
<keyword evidence="3" id="KW-0963">Cytoplasm</keyword>
<keyword evidence="7" id="KW-0446">Lipid-binding</keyword>
<evidence type="ECO:0000256" key="12">
    <source>
        <dbReference type="SAM" id="MobiDB-lite"/>
    </source>
</evidence>
<dbReference type="Proteomes" id="UP001152799">
    <property type="component" value="Chromosome 5"/>
</dbReference>
<keyword evidence="4" id="KW-0597">Phosphoprotein</keyword>
<evidence type="ECO:0000256" key="10">
    <source>
        <dbReference type="ARBA" id="ARBA00077188"/>
    </source>
</evidence>
<dbReference type="Gene3D" id="3.30.530.20">
    <property type="match status" value="1"/>
</dbReference>
<evidence type="ECO:0000256" key="5">
    <source>
        <dbReference type="ARBA" id="ARBA00022990"/>
    </source>
</evidence>
<dbReference type="InterPro" id="IPR023393">
    <property type="entry name" value="START-like_dom_sf"/>
</dbReference>
<evidence type="ECO:0000256" key="11">
    <source>
        <dbReference type="ARBA" id="ARBA00079049"/>
    </source>
</evidence>
<dbReference type="InterPro" id="IPR041949">
    <property type="entry name" value="START_STARD7"/>
</dbReference>
<sequence>MYASRRISHNLAPNQHNLRNLISEGIHSENILSKYRLIMKRPFSEWEKVRNLKAIRGKLEQLFDKARMYRLLFSKSSPENTLKVWARQFEFVFAQRVRRGQQMICLYSKWWEERALKEFFRRLRIGLHRNGKEFIVGALGVSVYNWEEQRIADDEFLLHLEDLNYIETLKNETMCLSCDQGQSSQKNTRICKCGTGGITNKTLDSWVPFIEKDDLLVWRRPHGSEGLYEYKVYGSYHDVTAEDFLNVQVDTLYRKEWDTTAVQLEVGERDPMSDSNSDILYWEMQWPRLFVNRDYVFNRRYKVFEESKTIIMINKTTTYPKFPKYPDKYRVEEYWSCMVIKPYEDMKQLGIEFSLTYFDNPGVNIPSSVTSWVAKSAMPDYLSKLRKASKNYRDFCLRKGVSKACEVYKKEDKERREEEERNRLEYCSNEKLRFIIQDILDDFHKKANEKLFRKSEITDSGALEIISDRRPTSEDMSQSQQATNNNSKQTQRHNFWKYLHPMYYFT</sequence>
<evidence type="ECO:0000256" key="6">
    <source>
        <dbReference type="ARBA" id="ARBA00023055"/>
    </source>
</evidence>
<dbReference type="GO" id="GO:0005829">
    <property type="term" value="C:cytosol"/>
    <property type="evidence" value="ECO:0007669"/>
    <property type="project" value="UniProtKB-ARBA"/>
</dbReference>
<evidence type="ECO:0000313" key="15">
    <source>
        <dbReference type="Proteomes" id="UP001152799"/>
    </source>
</evidence>
<evidence type="ECO:0000256" key="4">
    <source>
        <dbReference type="ARBA" id="ARBA00022553"/>
    </source>
</evidence>
<keyword evidence="15" id="KW-1185">Reference proteome</keyword>
<dbReference type="PANTHER" id="PTHR19308:SF8">
    <property type="entry name" value="STAR-RELATED LIPID TRANSFER PROTEIN 7, MITOCHONDRIAL"/>
    <property type="match status" value="1"/>
</dbReference>
<evidence type="ECO:0000259" key="13">
    <source>
        <dbReference type="PROSITE" id="PS50848"/>
    </source>
</evidence>
<protein>
    <recommendedName>
        <fullName evidence="9">Phosphatidylcholine transfer protein</fullName>
    </recommendedName>
    <alternativeName>
        <fullName evidence="11">START domain-containing protein 2</fullName>
    </alternativeName>
    <alternativeName>
        <fullName evidence="10">StAR-related lipid transfer protein 2</fullName>
    </alternativeName>
</protein>
<organism evidence="14 15">
    <name type="scientific">Ceutorhynchus assimilis</name>
    <name type="common">cabbage seed weevil</name>
    <dbReference type="NCBI Taxonomy" id="467358"/>
    <lineage>
        <taxon>Eukaryota</taxon>
        <taxon>Metazoa</taxon>
        <taxon>Ecdysozoa</taxon>
        <taxon>Arthropoda</taxon>
        <taxon>Hexapoda</taxon>
        <taxon>Insecta</taxon>
        <taxon>Pterygota</taxon>
        <taxon>Neoptera</taxon>
        <taxon>Endopterygota</taxon>
        <taxon>Coleoptera</taxon>
        <taxon>Polyphaga</taxon>
        <taxon>Cucujiformia</taxon>
        <taxon>Curculionidae</taxon>
        <taxon>Ceutorhynchinae</taxon>
        <taxon>Ceutorhynchus</taxon>
    </lineage>
</organism>
<evidence type="ECO:0000256" key="3">
    <source>
        <dbReference type="ARBA" id="ARBA00022490"/>
    </source>
</evidence>
<accession>A0A9N9MRV1</accession>
<keyword evidence="6" id="KW-0445">Lipid transport</keyword>
<reference evidence="14" key="1">
    <citation type="submission" date="2022-01" db="EMBL/GenBank/DDBJ databases">
        <authorList>
            <person name="King R."/>
        </authorList>
    </citation>
    <scope>NUCLEOTIDE SEQUENCE</scope>
</reference>
<proteinExistence type="predicted"/>
<dbReference type="Pfam" id="PF01852">
    <property type="entry name" value="START"/>
    <property type="match status" value="1"/>
</dbReference>
<feature type="compositionally biased region" description="Polar residues" evidence="12">
    <location>
        <begin position="474"/>
        <end position="489"/>
    </location>
</feature>
<evidence type="ECO:0000256" key="9">
    <source>
        <dbReference type="ARBA" id="ARBA00069061"/>
    </source>
</evidence>
<dbReference type="InterPro" id="IPR002913">
    <property type="entry name" value="START_lipid-bd_dom"/>
</dbReference>
<dbReference type="OrthoDB" id="1295045at2759"/>
<evidence type="ECO:0000256" key="1">
    <source>
        <dbReference type="ARBA" id="ARBA00004496"/>
    </source>
</evidence>
<dbReference type="PROSITE" id="PS50848">
    <property type="entry name" value="START"/>
    <property type="match status" value="1"/>
</dbReference>
<dbReference type="AlphaFoldDB" id="A0A9N9MRV1"/>
<gene>
    <name evidence="14" type="ORF">CEUTPL_LOCUS9798</name>
</gene>
<dbReference type="CDD" id="cd08911">
    <property type="entry name" value="START_STARD7-like"/>
    <property type="match status" value="1"/>
</dbReference>
<comment type="subunit">
    <text evidence="8">Interacts with ACOT13/THEM2.</text>
</comment>
<dbReference type="SUPFAM" id="SSF55961">
    <property type="entry name" value="Bet v1-like"/>
    <property type="match status" value="1"/>
</dbReference>
<dbReference type="EMBL" id="OU892281">
    <property type="protein sequence ID" value="CAG9769285.1"/>
    <property type="molecule type" value="Genomic_DNA"/>
</dbReference>
<feature type="region of interest" description="Disordered" evidence="12">
    <location>
        <begin position="463"/>
        <end position="490"/>
    </location>
</feature>
<evidence type="ECO:0000256" key="2">
    <source>
        <dbReference type="ARBA" id="ARBA00022448"/>
    </source>
</evidence>
<evidence type="ECO:0000313" key="14">
    <source>
        <dbReference type="EMBL" id="CAG9769285.1"/>
    </source>
</evidence>
<dbReference type="PANTHER" id="PTHR19308">
    <property type="entry name" value="PHOSPHATIDYLCHOLINE TRANSFER PROTEIN"/>
    <property type="match status" value="1"/>
</dbReference>
<keyword evidence="2" id="KW-0813">Transport</keyword>
<dbReference type="FunFam" id="3.30.530.20:FF:000017">
    <property type="entry name" value="Phosphatidylcholine transfer protein, putative"/>
    <property type="match status" value="1"/>
</dbReference>
<dbReference type="InterPro" id="IPR051213">
    <property type="entry name" value="START_lipid_transfer"/>
</dbReference>
<keyword evidence="5" id="KW-0007">Acetylation</keyword>
<dbReference type="GO" id="GO:0008289">
    <property type="term" value="F:lipid binding"/>
    <property type="evidence" value="ECO:0007669"/>
    <property type="project" value="UniProtKB-KW"/>
</dbReference>
<evidence type="ECO:0000256" key="7">
    <source>
        <dbReference type="ARBA" id="ARBA00023121"/>
    </source>
</evidence>
<evidence type="ECO:0000256" key="8">
    <source>
        <dbReference type="ARBA" id="ARBA00063535"/>
    </source>
</evidence>
<comment type="subcellular location">
    <subcellularLocation>
        <location evidence="1">Cytoplasm</location>
    </subcellularLocation>
</comment>
<feature type="domain" description="START" evidence="13">
    <location>
        <begin position="206"/>
        <end position="394"/>
    </location>
</feature>